<name>A0A8S9ZHT9_9BILA</name>
<dbReference type="EMBL" id="JABEBT010000091">
    <property type="protein sequence ID" value="KAF7632865.1"/>
    <property type="molecule type" value="Genomic_DNA"/>
</dbReference>
<dbReference type="Pfam" id="PF00096">
    <property type="entry name" value="zf-C2H2"/>
    <property type="match status" value="1"/>
</dbReference>
<evidence type="ECO:0000313" key="11">
    <source>
        <dbReference type="Proteomes" id="UP000605970"/>
    </source>
</evidence>
<dbReference type="Proteomes" id="UP000605970">
    <property type="component" value="Unassembled WGS sequence"/>
</dbReference>
<feature type="domain" description="C2H2-type" evidence="9">
    <location>
        <begin position="193"/>
        <end position="220"/>
    </location>
</feature>
<dbReference type="AlphaFoldDB" id="A0A8S9ZHT9"/>
<evidence type="ECO:0000256" key="6">
    <source>
        <dbReference type="ARBA" id="ARBA00023242"/>
    </source>
</evidence>
<keyword evidence="6" id="KW-0539">Nucleus</keyword>
<evidence type="ECO:0000256" key="7">
    <source>
        <dbReference type="PROSITE-ProRule" id="PRU00042"/>
    </source>
</evidence>
<proteinExistence type="predicted"/>
<dbReference type="PROSITE" id="PS00028">
    <property type="entry name" value="ZINC_FINGER_C2H2_1"/>
    <property type="match status" value="3"/>
</dbReference>
<organism evidence="10 11">
    <name type="scientific">Meloidogyne graminicola</name>
    <dbReference type="NCBI Taxonomy" id="189291"/>
    <lineage>
        <taxon>Eukaryota</taxon>
        <taxon>Metazoa</taxon>
        <taxon>Ecdysozoa</taxon>
        <taxon>Nematoda</taxon>
        <taxon>Chromadorea</taxon>
        <taxon>Rhabditida</taxon>
        <taxon>Tylenchina</taxon>
        <taxon>Tylenchomorpha</taxon>
        <taxon>Tylenchoidea</taxon>
        <taxon>Meloidogynidae</taxon>
        <taxon>Meloidogyninae</taxon>
        <taxon>Meloidogyne</taxon>
    </lineage>
</organism>
<accession>A0A8S9ZHT9</accession>
<gene>
    <name evidence="10" type="ORF">Mgra_00007724</name>
</gene>
<reference evidence="10" key="1">
    <citation type="journal article" date="2020" name="Ecol. Evol.">
        <title>Genome structure and content of the rice root-knot nematode (Meloidogyne graminicola).</title>
        <authorList>
            <person name="Phan N.T."/>
            <person name="Danchin E.G.J."/>
            <person name="Klopp C."/>
            <person name="Perfus-Barbeoch L."/>
            <person name="Kozlowski D.K."/>
            <person name="Koutsovoulos G.D."/>
            <person name="Lopez-Roques C."/>
            <person name="Bouchez O."/>
            <person name="Zahm M."/>
            <person name="Besnard G."/>
            <person name="Bellafiore S."/>
        </authorList>
    </citation>
    <scope>NUCLEOTIDE SEQUENCE</scope>
    <source>
        <strain evidence="10">VN-18</strain>
    </source>
</reference>
<evidence type="ECO:0000256" key="2">
    <source>
        <dbReference type="ARBA" id="ARBA00022723"/>
    </source>
</evidence>
<keyword evidence="11" id="KW-1185">Reference proteome</keyword>
<dbReference type="PROSITE" id="PS50157">
    <property type="entry name" value="ZINC_FINGER_C2H2_2"/>
    <property type="match status" value="3"/>
</dbReference>
<dbReference type="Gene3D" id="3.30.160.60">
    <property type="entry name" value="Classic Zinc Finger"/>
    <property type="match status" value="2"/>
</dbReference>
<feature type="domain" description="C2H2-type" evidence="9">
    <location>
        <begin position="218"/>
        <end position="242"/>
    </location>
</feature>
<comment type="caution">
    <text evidence="10">The sequence shown here is derived from an EMBL/GenBank/DDBJ whole genome shotgun (WGS) entry which is preliminary data.</text>
</comment>
<keyword evidence="2" id="KW-0479">Metal-binding</keyword>
<evidence type="ECO:0000256" key="4">
    <source>
        <dbReference type="ARBA" id="ARBA00022771"/>
    </source>
</evidence>
<dbReference type="InterPro" id="IPR013087">
    <property type="entry name" value="Znf_C2H2_type"/>
</dbReference>
<evidence type="ECO:0000256" key="5">
    <source>
        <dbReference type="ARBA" id="ARBA00022833"/>
    </source>
</evidence>
<evidence type="ECO:0000256" key="3">
    <source>
        <dbReference type="ARBA" id="ARBA00022737"/>
    </source>
</evidence>
<protein>
    <recommendedName>
        <fullName evidence="9">C2H2-type domain-containing protein</fullName>
    </recommendedName>
</protein>
<keyword evidence="5" id="KW-0862">Zinc</keyword>
<dbReference type="PANTHER" id="PTHR24394:SF29">
    <property type="entry name" value="MYONEURIN"/>
    <property type="match status" value="1"/>
</dbReference>
<evidence type="ECO:0000256" key="1">
    <source>
        <dbReference type="ARBA" id="ARBA00004123"/>
    </source>
</evidence>
<sequence length="381" mass="44081">MLLSLFATNPNICSQQIPTNLFSSFQMPIKNNINFSMGIPSFEGETTNNSFNFLNKEINNLNKDYINLFDKKEEKAEKTGNDLKKLKDQQTNLSKKKRRANNENNKESWKFTKMKEKNEGNETNETLPQQSTTLFDLPYHMCPHCCLTFAETENYKAHLEMHQQPLHVNNGIDISNLFNSLQNDESLKQQVETKCPLCEMEFSNVFRLNEHVRLHNAHSCDICQKTFMTAFDLNLHKGTHTGFTYDCKDCGKCFPCRKTLAEHNRSHRIILSNNCKTSDKNNQNQLIDIENSQNLQNVGIQQNFQNGRKKRKIKKKCNTCSIRNFINSTNYGEVENIGNSSFGIMENILMRANSLLSVYGQNLEKIQETVDVENEQKFIKT</sequence>
<feature type="region of interest" description="Disordered" evidence="8">
    <location>
        <begin position="87"/>
        <end position="108"/>
    </location>
</feature>
<evidence type="ECO:0000256" key="8">
    <source>
        <dbReference type="SAM" id="MobiDB-lite"/>
    </source>
</evidence>
<dbReference type="GO" id="GO:0008270">
    <property type="term" value="F:zinc ion binding"/>
    <property type="evidence" value="ECO:0007669"/>
    <property type="project" value="UniProtKB-KW"/>
</dbReference>
<dbReference type="SMART" id="SM00355">
    <property type="entry name" value="ZnF_C2H2"/>
    <property type="match status" value="4"/>
</dbReference>
<feature type="domain" description="C2H2-type" evidence="9">
    <location>
        <begin position="245"/>
        <end position="267"/>
    </location>
</feature>
<dbReference type="PANTHER" id="PTHR24394">
    <property type="entry name" value="ZINC FINGER PROTEIN"/>
    <property type="match status" value="1"/>
</dbReference>
<keyword evidence="4 7" id="KW-0863">Zinc-finger</keyword>
<dbReference type="InterPro" id="IPR036236">
    <property type="entry name" value="Znf_C2H2_sf"/>
</dbReference>
<keyword evidence="3" id="KW-0677">Repeat</keyword>
<dbReference type="GO" id="GO:0000981">
    <property type="term" value="F:DNA-binding transcription factor activity, RNA polymerase II-specific"/>
    <property type="evidence" value="ECO:0007669"/>
    <property type="project" value="TreeGrafter"/>
</dbReference>
<evidence type="ECO:0000259" key="9">
    <source>
        <dbReference type="PROSITE" id="PS50157"/>
    </source>
</evidence>
<evidence type="ECO:0000313" key="10">
    <source>
        <dbReference type="EMBL" id="KAF7632865.1"/>
    </source>
</evidence>
<dbReference type="GO" id="GO:0005634">
    <property type="term" value="C:nucleus"/>
    <property type="evidence" value="ECO:0007669"/>
    <property type="project" value="UniProtKB-SubCell"/>
</dbReference>
<dbReference type="OrthoDB" id="6077919at2759"/>
<comment type="subcellular location">
    <subcellularLocation>
        <location evidence="1">Nucleus</location>
    </subcellularLocation>
</comment>
<dbReference type="SUPFAM" id="SSF57667">
    <property type="entry name" value="beta-beta-alpha zinc fingers"/>
    <property type="match status" value="2"/>
</dbReference>